<comment type="caution">
    <text evidence="2">The sequence shown here is derived from an EMBL/GenBank/DDBJ whole genome shotgun (WGS) entry which is preliminary data.</text>
</comment>
<feature type="compositionally biased region" description="Polar residues" evidence="1">
    <location>
        <begin position="187"/>
        <end position="201"/>
    </location>
</feature>
<reference evidence="2" key="1">
    <citation type="journal article" date="2014" name="Front. Microbiol.">
        <title>High frequency of phylogenetically diverse reductive dehalogenase-homologous genes in deep subseafloor sedimentary metagenomes.</title>
        <authorList>
            <person name="Kawai M."/>
            <person name="Futagami T."/>
            <person name="Toyoda A."/>
            <person name="Takaki Y."/>
            <person name="Nishi S."/>
            <person name="Hori S."/>
            <person name="Arai W."/>
            <person name="Tsubouchi T."/>
            <person name="Morono Y."/>
            <person name="Uchiyama I."/>
            <person name="Ito T."/>
            <person name="Fujiyama A."/>
            <person name="Inagaki F."/>
            <person name="Takami H."/>
        </authorList>
    </citation>
    <scope>NUCLEOTIDE SEQUENCE</scope>
    <source>
        <strain evidence="2">Expedition CK06-06</strain>
    </source>
</reference>
<dbReference type="AlphaFoldDB" id="X0YC90"/>
<sequence length="213" mass="23592">IRLEQFTEAEALAVECHAGNRSRYGPEHAETIDATNLLIQLYTAWHEVKPDQGYDAEAADWRAKLPAPEQASSLIKLGMRLLEDGRHAEAEGPLGECLEIRQEALPEGHWLIFNTMSVLGESLAGQDKFAEAEPLLLEGYEEMKDHPEAPDERKGEALERIVALYEAWHEADPDQGYDAKAGEWRTNLEQWQATTRPATTESAASHSGSSDGG</sequence>
<feature type="non-terminal residue" evidence="2">
    <location>
        <position position="1"/>
    </location>
</feature>
<feature type="compositionally biased region" description="Low complexity" evidence="1">
    <location>
        <begin position="202"/>
        <end position="213"/>
    </location>
</feature>
<dbReference type="InterPro" id="IPR011990">
    <property type="entry name" value="TPR-like_helical_dom_sf"/>
</dbReference>
<evidence type="ECO:0008006" key="3">
    <source>
        <dbReference type="Google" id="ProtNLM"/>
    </source>
</evidence>
<dbReference type="Gene3D" id="1.25.40.10">
    <property type="entry name" value="Tetratricopeptide repeat domain"/>
    <property type="match status" value="1"/>
</dbReference>
<feature type="region of interest" description="Disordered" evidence="1">
    <location>
        <begin position="184"/>
        <end position="213"/>
    </location>
</feature>
<protein>
    <recommendedName>
        <fullName evidence="3">Tetratricopeptide repeat protein</fullName>
    </recommendedName>
</protein>
<organism evidence="2">
    <name type="scientific">marine sediment metagenome</name>
    <dbReference type="NCBI Taxonomy" id="412755"/>
    <lineage>
        <taxon>unclassified sequences</taxon>
        <taxon>metagenomes</taxon>
        <taxon>ecological metagenomes</taxon>
    </lineage>
</organism>
<name>X0YC90_9ZZZZ</name>
<dbReference type="EMBL" id="BARS01052495">
    <property type="protein sequence ID" value="GAG53455.1"/>
    <property type="molecule type" value="Genomic_DNA"/>
</dbReference>
<accession>X0YC90</accession>
<gene>
    <name evidence="2" type="ORF">S01H1_78037</name>
</gene>
<proteinExistence type="predicted"/>
<dbReference type="SUPFAM" id="SSF48452">
    <property type="entry name" value="TPR-like"/>
    <property type="match status" value="1"/>
</dbReference>
<dbReference type="Pfam" id="PF13374">
    <property type="entry name" value="TPR_10"/>
    <property type="match status" value="1"/>
</dbReference>
<evidence type="ECO:0000313" key="2">
    <source>
        <dbReference type="EMBL" id="GAG53455.1"/>
    </source>
</evidence>
<evidence type="ECO:0000256" key="1">
    <source>
        <dbReference type="SAM" id="MobiDB-lite"/>
    </source>
</evidence>